<keyword evidence="1" id="KW-0812">Transmembrane</keyword>
<dbReference type="RefSeq" id="WP_013623351.1">
    <property type="nucleotide sequence ID" value="NC_015172.1"/>
</dbReference>
<name>F0SVK4_SYNGF</name>
<evidence type="ECO:0000313" key="3">
    <source>
        <dbReference type="Proteomes" id="UP000007488"/>
    </source>
</evidence>
<dbReference type="eggNOG" id="ENOG5033GJV">
    <property type="taxonomic scope" value="Bacteria"/>
</dbReference>
<protein>
    <recommendedName>
        <fullName evidence="4">ABC-2 family transporter protein</fullName>
    </recommendedName>
</protein>
<feature type="transmembrane region" description="Helical" evidence="1">
    <location>
        <begin position="12"/>
        <end position="29"/>
    </location>
</feature>
<feature type="transmembrane region" description="Helical" evidence="1">
    <location>
        <begin position="104"/>
        <end position="128"/>
    </location>
</feature>
<dbReference type="OrthoDB" id="2991478at2"/>
<accession>F0SVK4</accession>
<keyword evidence="1" id="KW-0472">Membrane</keyword>
<organism evidence="2 3">
    <name type="scientific">Syntrophobotulus glycolicus (strain DSM 8271 / FlGlyR)</name>
    <dbReference type="NCBI Taxonomy" id="645991"/>
    <lineage>
        <taxon>Bacteria</taxon>
        <taxon>Bacillati</taxon>
        <taxon>Bacillota</taxon>
        <taxon>Clostridia</taxon>
        <taxon>Eubacteriales</taxon>
        <taxon>Desulfitobacteriaceae</taxon>
        <taxon>Syntrophobotulus</taxon>
    </lineage>
</organism>
<evidence type="ECO:0008006" key="4">
    <source>
        <dbReference type="Google" id="ProtNLM"/>
    </source>
</evidence>
<feature type="transmembrane region" description="Helical" evidence="1">
    <location>
        <begin position="140"/>
        <end position="161"/>
    </location>
</feature>
<dbReference type="STRING" id="645991.Sgly_0109"/>
<proteinExistence type="predicted"/>
<dbReference type="Proteomes" id="UP000007488">
    <property type="component" value="Chromosome"/>
</dbReference>
<dbReference type="EMBL" id="CP002547">
    <property type="protein sequence ID" value="ADY54480.1"/>
    <property type="molecule type" value="Genomic_DNA"/>
</dbReference>
<dbReference type="HOGENOM" id="CLU_1049415_0_0_9"/>
<reference evidence="3" key="2">
    <citation type="submission" date="2011-02" db="EMBL/GenBank/DDBJ databases">
        <title>The complete genome of Syntrophobotulus glycolicus DSM 8271.</title>
        <authorList>
            <person name="Lucas S."/>
            <person name="Copeland A."/>
            <person name="Lapidus A."/>
            <person name="Bruce D."/>
            <person name="Goodwin L."/>
            <person name="Pitluck S."/>
            <person name="Kyrpides N."/>
            <person name="Mavromatis K."/>
            <person name="Pagani I."/>
            <person name="Ivanova N."/>
            <person name="Mikhailova N."/>
            <person name="Chertkov O."/>
            <person name="Held B."/>
            <person name="Detter J.C."/>
            <person name="Tapia R."/>
            <person name="Han C."/>
            <person name="Land M."/>
            <person name="Hauser L."/>
            <person name="Markowitz V."/>
            <person name="Cheng J.-F."/>
            <person name="Hugenholtz P."/>
            <person name="Woyke T."/>
            <person name="Wu D."/>
            <person name="Spring S."/>
            <person name="Schroeder M."/>
            <person name="Brambilla E."/>
            <person name="Klenk H.-P."/>
            <person name="Eisen J.A."/>
        </authorList>
    </citation>
    <scope>NUCLEOTIDE SEQUENCE [LARGE SCALE GENOMIC DNA]</scope>
    <source>
        <strain evidence="3">DSM 8271 / FlGlyR</strain>
    </source>
</reference>
<sequence>MPLNIWSFIRKALLGVPLAVFFGIYYTNLMEVYGNKTLEELLLLSYASLELESMIYIVPVIFWILPQLHLTYLLKDYIPDNLENSAVYVFTRTKKKGRWLLTKIWHLFFYVVIYYFIQFISVAVIGMLEGLSFSHGHIGLFLVLTEFALVCLLNFFYVIFINIGALKIKVIHSYFFTVFINIILVLFAGFLYEFEIQKIFLLKYLPPSQSILAWHSLEGIAGNYPDVFRFTIQNFSIGFSMLYLIGFSIIIILYGNYRLKNMDIF</sequence>
<evidence type="ECO:0000256" key="1">
    <source>
        <dbReference type="SAM" id="Phobius"/>
    </source>
</evidence>
<dbReference type="KEGG" id="sgy:Sgly_0109"/>
<reference evidence="2 3" key="1">
    <citation type="journal article" date="2011" name="Stand. Genomic Sci.">
        <title>Complete genome sequence of Syntrophobotulus glycolicus type strain (FlGlyR).</title>
        <authorList>
            <person name="Han C."/>
            <person name="Mwirichia R."/>
            <person name="Chertkov O."/>
            <person name="Held B."/>
            <person name="Lapidus A."/>
            <person name="Nolan M."/>
            <person name="Lucas S."/>
            <person name="Hammon N."/>
            <person name="Deshpande S."/>
            <person name="Cheng J.F."/>
            <person name="Tapia R."/>
            <person name="Goodwin L."/>
            <person name="Pitluck S."/>
            <person name="Huntemann M."/>
            <person name="Liolios K."/>
            <person name="Ivanova N."/>
            <person name="Pagani I."/>
            <person name="Mavromatis K."/>
            <person name="Ovchinikova G."/>
            <person name="Pati A."/>
            <person name="Chen A."/>
            <person name="Palaniappan K."/>
            <person name="Land M."/>
            <person name="Hauser L."/>
            <person name="Brambilla E.M."/>
            <person name="Rohde M."/>
            <person name="Spring S."/>
            <person name="Sikorski J."/>
            <person name="Goker M."/>
            <person name="Woyke T."/>
            <person name="Bristow J."/>
            <person name="Eisen J.A."/>
            <person name="Markowitz V."/>
            <person name="Hugenholtz P."/>
            <person name="Kyrpides N.C."/>
            <person name="Klenk H.P."/>
            <person name="Detter J.C."/>
        </authorList>
    </citation>
    <scope>NUCLEOTIDE SEQUENCE [LARGE SCALE GENOMIC DNA]</scope>
    <source>
        <strain evidence="3">DSM 8271 / FlGlyR</strain>
    </source>
</reference>
<dbReference type="AlphaFoldDB" id="F0SVK4"/>
<feature type="transmembrane region" description="Helical" evidence="1">
    <location>
        <begin position="41"/>
        <end position="65"/>
    </location>
</feature>
<feature type="transmembrane region" description="Helical" evidence="1">
    <location>
        <begin position="235"/>
        <end position="257"/>
    </location>
</feature>
<evidence type="ECO:0000313" key="2">
    <source>
        <dbReference type="EMBL" id="ADY54480.1"/>
    </source>
</evidence>
<gene>
    <name evidence="2" type="ordered locus">Sgly_0109</name>
</gene>
<keyword evidence="3" id="KW-1185">Reference proteome</keyword>
<keyword evidence="1" id="KW-1133">Transmembrane helix</keyword>
<feature type="transmembrane region" description="Helical" evidence="1">
    <location>
        <begin position="173"/>
        <end position="192"/>
    </location>
</feature>